<comment type="caution">
    <text evidence="4">The sequence shown here is derived from an EMBL/GenBank/DDBJ whole genome shotgun (WGS) entry which is preliminary data.</text>
</comment>
<dbReference type="GO" id="GO:0005975">
    <property type="term" value="P:carbohydrate metabolic process"/>
    <property type="evidence" value="ECO:0007669"/>
    <property type="project" value="InterPro"/>
</dbReference>
<dbReference type="InterPro" id="IPR017853">
    <property type="entry name" value="GH"/>
</dbReference>
<proteinExistence type="inferred from homology"/>
<sequence length="246" mass="27296">MALFAVKHDCVFGEDLDLEEIETVSRILQNRRHDIVYSVSPGTGATPAMAKVVTDLVDMYKIGSASIAKDGWGYVVAHLFVARDFAAAGLIGSDDYNGIWADLDALPFGWVTDPPGCQKPCINCLNDIDLGSYANSEMTFWGITRAPLFLGGDVRNLDDATYDLITNPMLLEMNTYSSNNTEACMHAHSFHFTCLLLYMSLESILNFIYDSACCIHSFLMSMLVMEFVRGLQIKRIAEWCTLLVST</sequence>
<evidence type="ECO:0000256" key="2">
    <source>
        <dbReference type="ARBA" id="ARBA00022801"/>
    </source>
</evidence>
<reference evidence="4 5" key="1">
    <citation type="journal article" date="2020" name="Nat. Commun.">
        <title>Genome of Tripterygium wilfordii and identification of cytochrome P450 involved in triptolide biosynthesis.</title>
        <authorList>
            <person name="Tu L."/>
            <person name="Su P."/>
            <person name="Zhang Z."/>
            <person name="Gao L."/>
            <person name="Wang J."/>
            <person name="Hu T."/>
            <person name="Zhou J."/>
            <person name="Zhang Y."/>
            <person name="Zhao Y."/>
            <person name="Liu Y."/>
            <person name="Song Y."/>
            <person name="Tong Y."/>
            <person name="Lu Y."/>
            <person name="Yang J."/>
            <person name="Xu C."/>
            <person name="Jia M."/>
            <person name="Peters R.J."/>
            <person name="Huang L."/>
            <person name="Gao W."/>
        </authorList>
    </citation>
    <scope>NUCLEOTIDE SEQUENCE [LARGE SCALE GENOMIC DNA]</scope>
    <source>
        <strain evidence="5">cv. XIE 37</strain>
        <tissue evidence="4">Leaf</tissue>
    </source>
</reference>
<organism evidence="4 5">
    <name type="scientific">Tripterygium wilfordii</name>
    <name type="common">Thunder God vine</name>
    <dbReference type="NCBI Taxonomy" id="458696"/>
    <lineage>
        <taxon>Eukaryota</taxon>
        <taxon>Viridiplantae</taxon>
        <taxon>Streptophyta</taxon>
        <taxon>Embryophyta</taxon>
        <taxon>Tracheophyta</taxon>
        <taxon>Spermatophyta</taxon>
        <taxon>Magnoliopsida</taxon>
        <taxon>eudicotyledons</taxon>
        <taxon>Gunneridae</taxon>
        <taxon>Pentapetalae</taxon>
        <taxon>rosids</taxon>
        <taxon>fabids</taxon>
        <taxon>Celastrales</taxon>
        <taxon>Celastraceae</taxon>
        <taxon>Tripterygium</taxon>
    </lineage>
</organism>
<name>A0A7J7DJK6_TRIWF</name>
<dbReference type="EMBL" id="JAAARO010000006">
    <property type="protein sequence ID" value="KAF5746545.1"/>
    <property type="molecule type" value="Genomic_DNA"/>
</dbReference>
<dbReference type="InterPro" id="IPR002241">
    <property type="entry name" value="Glyco_hydro_27"/>
</dbReference>
<dbReference type="GO" id="GO:0004553">
    <property type="term" value="F:hydrolase activity, hydrolyzing O-glycosyl compounds"/>
    <property type="evidence" value="ECO:0007669"/>
    <property type="project" value="InterPro"/>
</dbReference>
<dbReference type="InterPro" id="IPR013785">
    <property type="entry name" value="Aldolase_TIM"/>
</dbReference>
<dbReference type="InParanoid" id="A0A7J7DJK6"/>
<dbReference type="PANTHER" id="PTHR11452">
    <property type="entry name" value="ALPHA-GALACTOSIDASE/ALPHA-N-ACETYLGALACTOSAMINIDASE"/>
    <property type="match status" value="1"/>
</dbReference>
<evidence type="ECO:0000313" key="5">
    <source>
        <dbReference type="Proteomes" id="UP000593562"/>
    </source>
</evidence>
<accession>A0A7J7DJK6</accession>
<comment type="similarity">
    <text evidence="1">Belongs to the glycosyl hydrolase 27 family.</text>
</comment>
<dbReference type="PANTHER" id="PTHR11452:SF42">
    <property type="entry name" value="ALPHA-GALACTOSIDASE"/>
    <property type="match status" value="1"/>
</dbReference>
<protein>
    <submittedName>
        <fullName evidence="4">Uncharacterized protein</fullName>
    </submittedName>
</protein>
<keyword evidence="3" id="KW-0326">Glycosidase</keyword>
<evidence type="ECO:0000313" key="4">
    <source>
        <dbReference type="EMBL" id="KAF5746545.1"/>
    </source>
</evidence>
<keyword evidence="5" id="KW-1185">Reference proteome</keyword>
<gene>
    <name evidence="4" type="ORF">HS088_TW06G00716</name>
</gene>
<dbReference type="Gene3D" id="3.20.20.70">
    <property type="entry name" value="Aldolase class I"/>
    <property type="match status" value="1"/>
</dbReference>
<dbReference type="Proteomes" id="UP000593562">
    <property type="component" value="Unassembled WGS sequence"/>
</dbReference>
<evidence type="ECO:0000256" key="3">
    <source>
        <dbReference type="ARBA" id="ARBA00023295"/>
    </source>
</evidence>
<keyword evidence="2" id="KW-0378">Hydrolase</keyword>
<dbReference type="SUPFAM" id="SSF51445">
    <property type="entry name" value="(Trans)glycosidases"/>
    <property type="match status" value="1"/>
</dbReference>
<dbReference type="AlphaFoldDB" id="A0A7J7DJK6"/>
<evidence type="ECO:0000256" key="1">
    <source>
        <dbReference type="ARBA" id="ARBA00009743"/>
    </source>
</evidence>